<evidence type="ECO:0000313" key="2">
    <source>
        <dbReference type="Proteomes" id="UP000002573"/>
    </source>
</evidence>
<dbReference type="Proteomes" id="UP000002573">
    <property type="component" value="Chromosome"/>
</dbReference>
<dbReference type="HOGENOM" id="CLU_2091395_0_0_2"/>
<accession>D7DB67</accession>
<proteinExistence type="predicted"/>
<evidence type="ECO:0000313" key="1">
    <source>
        <dbReference type="EMBL" id="ADI31414.1"/>
    </source>
</evidence>
<keyword evidence="2" id="KW-1185">Reference proteome</keyword>
<dbReference type="AlphaFoldDB" id="D7DB67"/>
<dbReference type="STRING" id="591019.Shell_0276"/>
<reference evidence="1 2" key="2">
    <citation type="journal article" date="2011" name="Stand. Genomic Sci.">
        <title>Complete genome sequence of Staphylothermus hellenicus P8.</title>
        <authorList>
            <person name="Anderson I."/>
            <person name="Wirth R."/>
            <person name="Lucas S."/>
            <person name="Copeland A."/>
            <person name="Lapidus A."/>
            <person name="Cheng J.F."/>
            <person name="Goodwin L."/>
            <person name="Pitluck S."/>
            <person name="Davenport K."/>
            <person name="Detter J.C."/>
            <person name="Han C."/>
            <person name="Tapia R."/>
            <person name="Land M."/>
            <person name="Hauser L."/>
            <person name="Pati A."/>
            <person name="Mikhailova N."/>
            <person name="Woyke T."/>
            <person name="Klenk H.P."/>
            <person name="Kyrpides N."/>
            <person name="Ivanova N."/>
        </authorList>
    </citation>
    <scope>NUCLEOTIDE SEQUENCE [LARGE SCALE GENOMIC DNA]</scope>
    <source>
        <strain evidence="2">DSM 12710 / JCM 10830 / BK20S6-10-b1 / P8</strain>
    </source>
</reference>
<protein>
    <submittedName>
        <fullName evidence="1">Uncharacterized protein</fullName>
    </submittedName>
</protein>
<dbReference type="eggNOG" id="arCOG08853">
    <property type="taxonomic scope" value="Archaea"/>
</dbReference>
<organism evidence="1 2">
    <name type="scientific">Staphylothermus hellenicus (strain DSM 12710 / JCM 10830 / BK20S6-10-b1 / P8)</name>
    <dbReference type="NCBI Taxonomy" id="591019"/>
    <lineage>
        <taxon>Archaea</taxon>
        <taxon>Thermoproteota</taxon>
        <taxon>Thermoprotei</taxon>
        <taxon>Desulfurococcales</taxon>
        <taxon>Desulfurococcaceae</taxon>
        <taxon>Staphylothermus</taxon>
    </lineage>
</organism>
<name>D7DB67_STAHD</name>
<reference evidence="2" key="1">
    <citation type="submission" date="2010-05" db="EMBL/GenBank/DDBJ databases">
        <title>Complete sequence of Staphylothermus hellenicus DSM 12710.</title>
        <authorList>
            <consortium name="US DOE Joint Genome Institute"/>
            <person name="Lucas S."/>
            <person name="Copeland A."/>
            <person name="Lapidus A."/>
            <person name="Cheng J.-F."/>
            <person name="Bruce D."/>
            <person name="Goodwin L."/>
            <person name="Pitluck S."/>
            <person name="Davenport K."/>
            <person name="Detter J.C."/>
            <person name="Han C."/>
            <person name="Tapia R."/>
            <person name="Larimer F."/>
            <person name="Land M."/>
            <person name="Hauser L."/>
            <person name="Kyrpides N."/>
            <person name="Mikhailova N."/>
            <person name="Anderson I.J."/>
            <person name="Woyke T."/>
        </authorList>
    </citation>
    <scope>NUCLEOTIDE SEQUENCE [LARGE SCALE GENOMIC DNA]</scope>
    <source>
        <strain evidence="2">DSM 12710 / JCM 10830 / BK20S6-10-b1 / P8</strain>
    </source>
</reference>
<dbReference type="OrthoDB" id="372960at2157"/>
<sequence>MENNVVLDLLRFLGPEKANQLFIGEPIKGRDSWRLLDHIRSKYRYENLYEDESEETECYIVIVRFSNKYIYSLIKEGNESKGYLLEILSPSDVTTTIRLAKEEFMKCINKLESSKK</sequence>
<dbReference type="EMBL" id="CP002051">
    <property type="protein sequence ID" value="ADI31414.1"/>
    <property type="molecule type" value="Genomic_DNA"/>
</dbReference>
<dbReference type="KEGG" id="shc:Shell_0276"/>
<gene>
    <name evidence="1" type="ordered locus">Shell_0276</name>
</gene>